<dbReference type="InterPro" id="IPR003593">
    <property type="entry name" value="AAA+_ATPase"/>
</dbReference>
<evidence type="ECO:0000259" key="10">
    <source>
        <dbReference type="PROSITE" id="PS50893"/>
    </source>
</evidence>
<dbReference type="RefSeq" id="WP_112256147.1">
    <property type="nucleotide sequence ID" value="NZ_QMIG01000001.1"/>
</dbReference>
<evidence type="ECO:0000256" key="8">
    <source>
        <dbReference type="ARBA" id="ARBA00023251"/>
    </source>
</evidence>
<dbReference type="PROSITE" id="PS50893">
    <property type="entry name" value="ABC_TRANSPORTER_2"/>
    <property type="match status" value="1"/>
</dbReference>
<dbReference type="Gene3D" id="3.40.50.300">
    <property type="entry name" value="P-loop containing nucleotide triphosphate hydrolases"/>
    <property type="match status" value="1"/>
</dbReference>
<dbReference type="EMBL" id="QMIG01000001">
    <property type="protein sequence ID" value="RAW18583.1"/>
    <property type="molecule type" value="Genomic_DNA"/>
</dbReference>
<dbReference type="Pfam" id="PF13732">
    <property type="entry name" value="DrrA1-3_C"/>
    <property type="match status" value="1"/>
</dbReference>
<evidence type="ECO:0000256" key="9">
    <source>
        <dbReference type="ARBA" id="ARBA00049985"/>
    </source>
</evidence>
<proteinExistence type="inferred from homology"/>
<dbReference type="GO" id="GO:0046677">
    <property type="term" value="P:response to antibiotic"/>
    <property type="evidence" value="ECO:0007669"/>
    <property type="project" value="UniProtKB-KW"/>
</dbReference>
<sequence length="336" mass="35715">MTAENAHTRTSTITSGTTLAIEASGLAKSFGTTRAVDGVDFTIEAGTVHGLLGPNGAGKTTVVRLLATLLRPDAGRAAIMGHDIIRDPAAVRRRISLTGQFASVDEDLTGAENLTMFGQLLDLPKSAAKVRARELLDEFQLTEAGDNRVRTYSGGMRRRLDLAASLIGRPDVVFLDEPTTGLDPGKREELWQMIRSIARSGGTVLLTTQYMEEADALADQITVINHGTVIARGTPPELKRIVGGQIVVVRPKDTARISEAASIVQAVLGYEPDAASTEVLTAPVDGDADFARIVARLASAGIEVVELSLRLPSLDEVFYTLTGRQTDNDENQGAAA</sequence>
<dbReference type="InterPro" id="IPR027417">
    <property type="entry name" value="P-loop_NTPase"/>
</dbReference>
<dbReference type="OrthoDB" id="9804819at2"/>
<evidence type="ECO:0000256" key="3">
    <source>
        <dbReference type="ARBA" id="ARBA00022475"/>
    </source>
</evidence>
<dbReference type="GO" id="GO:0043215">
    <property type="term" value="P:daunorubicin transport"/>
    <property type="evidence" value="ECO:0007669"/>
    <property type="project" value="InterPro"/>
</dbReference>
<dbReference type="PANTHER" id="PTHR42711:SF19">
    <property type="entry name" value="DOXORUBICIN RESISTANCE ATP-BINDING PROTEIN DRRA"/>
    <property type="match status" value="1"/>
</dbReference>
<dbReference type="InterPro" id="IPR050763">
    <property type="entry name" value="ABC_transporter_ATP-binding"/>
</dbReference>
<dbReference type="InterPro" id="IPR025302">
    <property type="entry name" value="DrrA1/2-like_C"/>
</dbReference>
<keyword evidence="5 11" id="KW-0067">ATP-binding</keyword>
<keyword evidence="12" id="KW-1185">Reference proteome</keyword>
<organism evidence="11 12">
    <name type="scientific">Phytoactinopolyspora halophila</name>
    <dbReference type="NCBI Taxonomy" id="1981511"/>
    <lineage>
        <taxon>Bacteria</taxon>
        <taxon>Bacillati</taxon>
        <taxon>Actinomycetota</taxon>
        <taxon>Actinomycetes</taxon>
        <taxon>Jiangellales</taxon>
        <taxon>Jiangellaceae</taxon>
        <taxon>Phytoactinopolyspora</taxon>
    </lineage>
</organism>
<dbReference type="GO" id="GO:1900753">
    <property type="term" value="P:doxorubicin transport"/>
    <property type="evidence" value="ECO:0007669"/>
    <property type="project" value="InterPro"/>
</dbReference>
<comment type="caution">
    <text evidence="11">The sequence shown here is derived from an EMBL/GenBank/DDBJ whole genome shotgun (WGS) entry which is preliminary data.</text>
</comment>
<dbReference type="GO" id="GO:0005886">
    <property type="term" value="C:plasma membrane"/>
    <property type="evidence" value="ECO:0007669"/>
    <property type="project" value="UniProtKB-SubCell"/>
</dbReference>
<comment type="subcellular location">
    <subcellularLocation>
        <location evidence="1">Cell membrane</location>
        <topology evidence="1">Peripheral membrane protein</topology>
        <orientation evidence="1">Cytoplasmic side</orientation>
    </subcellularLocation>
</comment>
<keyword evidence="4" id="KW-0547">Nucleotide-binding</keyword>
<evidence type="ECO:0000256" key="4">
    <source>
        <dbReference type="ARBA" id="ARBA00022741"/>
    </source>
</evidence>
<reference evidence="11 12" key="1">
    <citation type="submission" date="2018-06" db="EMBL/GenBank/DDBJ databases">
        <title>Phytoactinopolyspora halophila sp. nov., a novel halophilic actinomycete isolated from a saline soil in China.</title>
        <authorList>
            <person name="Tang S.-K."/>
        </authorList>
    </citation>
    <scope>NUCLEOTIDE SEQUENCE [LARGE SCALE GENOMIC DNA]</scope>
    <source>
        <strain evidence="11 12">YIM 96934</strain>
    </source>
</reference>
<evidence type="ECO:0000256" key="5">
    <source>
        <dbReference type="ARBA" id="ARBA00022840"/>
    </source>
</evidence>
<dbReference type="AlphaFoldDB" id="A0A329R2J5"/>
<keyword evidence="7" id="KW-0472">Membrane</keyword>
<dbReference type="InterPro" id="IPR003439">
    <property type="entry name" value="ABC_transporter-like_ATP-bd"/>
</dbReference>
<dbReference type="GO" id="GO:0005524">
    <property type="term" value="F:ATP binding"/>
    <property type="evidence" value="ECO:0007669"/>
    <property type="project" value="UniProtKB-KW"/>
</dbReference>
<keyword evidence="3" id="KW-1003">Cell membrane</keyword>
<evidence type="ECO:0000313" key="11">
    <source>
        <dbReference type="EMBL" id="RAW18583.1"/>
    </source>
</evidence>
<dbReference type="SUPFAM" id="SSF52540">
    <property type="entry name" value="P-loop containing nucleoside triphosphate hydrolases"/>
    <property type="match status" value="1"/>
</dbReference>
<dbReference type="FunFam" id="3.40.50.300:FF:000589">
    <property type="entry name" value="ABC transporter, ATP-binding subunit"/>
    <property type="match status" value="1"/>
</dbReference>
<dbReference type="Proteomes" id="UP000250462">
    <property type="component" value="Unassembled WGS sequence"/>
</dbReference>
<evidence type="ECO:0000256" key="7">
    <source>
        <dbReference type="ARBA" id="ARBA00023136"/>
    </source>
</evidence>
<dbReference type="InterPro" id="IPR017871">
    <property type="entry name" value="ABC_transporter-like_CS"/>
</dbReference>
<dbReference type="SMART" id="SM00382">
    <property type="entry name" value="AAA"/>
    <property type="match status" value="1"/>
</dbReference>
<dbReference type="InterPro" id="IPR005894">
    <property type="entry name" value="DrrA"/>
</dbReference>
<dbReference type="Pfam" id="PF00005">
    <property type="entry name" value="ABC_tran"/>
    <property type="match status" value="1"/>
</dbReference>
<gene>
    <name evidence="11" type="ORF">DPM12_00360</name>
</gene>
<evidence type="ECO:0000313" key="12">
    <source>
        <dbReference type="Proteomes" id="UP000250462"/>
    </source>
</evidence>
<dbReference type="PROSITE" id="PS00211">
    <property type="entry name" value="ABC_TRANSPORTER_1"/>
    <property type="match status" value="1"/>
</dbReference>
<accession>A0A329R2J5</accession>
<keyword evidence="2" id="KW-0813">Transport</keyword>
<evidence type="ECO:0000256" key="1">
    <source>
        <dbReference type="ARBA" id="ARBA00004413"/>
    </source>
</evidence>
<name>A0A329R2J5_9ACTN</name>
<dbReference type="PANTHER" id="PTHR42711">
    <property type="entry name" value="ABC TRANSPORTER ATP-BINDING PROTEIN"/>
    <property type="match status" value="1"/>
</dbReference>
<keyword evidence="6" id="KW-1278">Translocase</keyword>
<feature type="domain" description="ABC transporter" evidence="10">
    <location>
        <begin position="21"/>
        <end position="251"/>
    </location>
</feature>
<evidence type="ECO:0000256" key="2">
    <source>
        <dbReference type="ARBA" id="ARBA00022448"/>
    </source>
</evidence>
<protein>
    <submittedName>
        <fullName evidence="11">Daunorubicin/doxorubicin resistance ABC transporter ATP-binding protein DrrA</fullName>
    </submittedName>
</protein>
<keyword evidence="8" id="KW-0046">Antibiotic resistance</keyword>
<dbReference type="NCBIfam" id="TIGR01188">
    <property type="entry name" value="drrA"/>
    <property type="match status" value="1"/>
</dbReference>
<comment type="similarity">
    <text evidence="9">Belongs to the ABC transporter superfamily. Drug exporter-1 (DrugE1) (TC 3.A.1.105) family.</text>
</comment>
<dbReference type="GO" id="GO:0016887">
    <property type="term" value="F:ATP hydrolysis activity"/>
    <property type="evidence" value="ECO:0007669"/>
    <property type="project" value="InterPro"/>
</dbReference>
<evidence type="ECO:0000256" key="6">
    <source>
        <dbReference type="ARBA" id="ARBA00022967"/>
    </source>
</evidence>